<reference evidence="1" key="1">
    <citation type="journal article" date="2021" name="PeerJ">
        <title>Extensive microbial diversity within the chicken gut microbiome revealed by metagenomics and culture.</title>
        <authorList>
            <person name="Gilroy R."/>
            <person name="Ravi A."/>
            <person name="Getino M."/>
            <person name="Pursley I."/>
            <person name="Horton D.L."/>
            <person name="Alikhan N.F."/>
            <person name="Baker D."/>
            <person name="Gharbi K."/>
            <person name="Hall N."/>
            <person name="Watson M."/>
            <person name="Adriaenssens E.M."/>
            <person name="Foster-Nyarko E."/>
            <person name="Jarju S."/>
            <person name="Secka A."/>
            <person name="Antonio M."/>
            <person name="Oren A."/>
            <person name="Chaudhuri R.R."/>
            <person name="La Ragione R."/>
            <person name="Hildebrand F."/>
            <person name="Pallen M.J."/>
        </authorList>
    </citation>
    <scope>NUCLEOTIDE SEQUENCE</scope>
    <source>
        <strain evidence="1">ChiSxjej5B17-1746</strain>
    </source>
</reference>
<dbReference type="Gene3D" id="3.40.50.300">
    <property type="entry name" value="P-loop containing nucleotide triphosphate hydrolases"/>
    <property type="match status" value="1"/>
</dbReference>
<evidence type="ECO:0000313" key="1">
    <source>
        <dbReference type="EMBL" id="HIW77634.1"/>
    </source>
</evidence>
<proteinExistence type="predicted"/>
<comment type="caution">
    <text evidence="1">The sequence shown here is derived from an EMBL/GenBank/DDBJ whole genome shotgun (WGS) entry which is preliminary data.</text>
</comment>
<dbReference type="EMBL" id="DXGI01000020">
    <property type="protein sequence ID" value="HIW77634.1"/>
    <property type="molecule type" value="Genomic_DNA"/>
</dbReference>
<reference evidence="1" key="2">
    <citation type="submission" date="2021-04" db="EMBL/GenBank/DDBJ databases">
        <authorList>
            <person name="Gilroy R."/>
        </authorList>
    </citation>
    <scope>NUCLEOTIDE SEQUENCE</scope>
    <source>
        <strain evidence="1">ChiSxjej5B17-1746</strain>
    </source>
</reference>
<dbReference type="CDD" id="cd00882">
    <property type="entry name" value="Ras_like_GTPase"/>
    <property type="match status" value="1"/>
</dbReference>
<gene>
    <name evidence="1" type="ORF">H9874_00605</name>
</gene>
<organism evidence="1 2">
    <name type="scientific">Candidatus Bilophila faecipullorum</name>
    <dbReference type="NCBI Taxonomy" id="2838482"/>
    <lineage>
        <taxon>Bacteria</taxon>
        <taxon>Pseudomonadati</taxon>
        <taxon>Thermodesulfobacteriota</taxon>
        <taxon>Desulfovibrionia</taxon>
        <taxon>Desulfovibrionales</taxon>
        <taxon>Desulfovibrionaceae</taxon>
        <taxon>Bilophila</taxon>
    </lineage>
</organism>
<dbReference type="PIRSF" id="PIRSF036409">
    <property type="entry name" value="EutP_PduV"/>
    <property type="match status" value="1"/>
</dbReference>
<evidence type="ECO:0000313" key="2">
    <source>
        <dbReference type="Proteomes" id="UP000824264"/>
    </source>
</evidence>
<accession>A0A9D1QYK8</accession>
<dbReference type="Proteomes" id="UP000824264">
    <property type="component" value="Unassembled WGS sequence"/>
</dbReference>
<protein>
    <submittedName>
        <fullName evidence="1">Ethanolamine utilization protein</fullName>
    </submittedName>
</protein>
<sequence length="146" mass="15960">YVLLGTVGAGKSTLYAALHGLACEEARKTQAMQYDLEGGVDTPGEFFCHPMYHPALLSATADTDVLIYVHPANDTLCRLPAGFLDIYAQREVICAITKVDLPDADFEGTKAMLEEHGLSGPFFPIGKDRPELLQALLHWLQKKVAD</sequence>
<feature type="non-terminal residue" evidence="1">
    <location>
        <position position="1"/>
    </location>
</feature>
<dbReference type="GO" id="GO:0006576">
    <property type="term" value="P:biogenic amine metabolic process"/>
    <property type="evidence" value="ECO:0007669"/>
    <property type="project" value="InterPro"/>
</dbReference>
<dbReference type="InterPro" id="IPR012381">
    <property type="entry name" value="EutP_PduV"/>
</dbReference>
<dbReference type="PANTHER" id="PTHR40453">
    <property type="entry name" value="PROTEIN YOEF"/>
    <property type="match status" value="1"/>
</dbReference>
<dbReference type="PANTHER" id="PTHR40453:SF2">
    <property type="entry name" value="ACETATE KINASE EUTP-RELATED"/>
    <property type="match status" value="1"/>
</dbReference>
<dbReference type="InterPro" id="IPR027417">
    <property type="entry name" value="P-loop_NTPase"/>
</dbReference>
<name>A0A9D1QYK8_9BACT</name>
<dbReference type="SUPFAM" id="SSF52540">
    <property type="entry name" value="P-loop containing nucleoside triphosphate hydrolases"/>
    <property type="match status" value="1"/>
</dbReference>
<dbReference type="GO" id="GO:0005524">
    <property type="term" value="F:ATP binding"/>
    <property type="evidence" value="ECO:0007669"/>
    <property type="project" value="InterPro"/>
</dbReference>
<dbReference type="AlphaFoldDB" id="A0A9D1QYK8"/>
<dbReference type="Pfam" id="PF10662">
    <property type="entry name" value="PduV-EutP"/>
    <property type="match status" value="1"/>
</dbReference>